<dbReference type="OrthoDB" id="2078085at2"/>
<comment type="caution">
    <text evidence="1">The sequence shown here is derived from an EMBL/GenBank/DDBJ whole genome shotgun (WGS) entry which is preliminary data.</text>
</comment>
<keyword evidence="2" id="KW-1185">Reference proteome</keyword>
<dbReference type="RefSeq" id="WP_144989354.1">
    <property type="nucleotide sequence ID" value="NZ_VNJK01000001.1"/>
</dbReference>
<proteinExistence type="predicted"/>
<gene>
    <name evidence="1" type="ORF">FPZ44_08820</name>
</gene>
<evidence type="ECO:0000313" key="2">
    <source>
        <dbReference type="Proteomes" id="UP000318102"/>
    </source>
</evidence>
<dbReference type="AlphaFoldDB" id="A0A559IZV6"/>
<evidence type="ECO:0000313" key="1">
    <source>
        <dbReference type="EMBL" id="TVX93152.1"/>
    </source>
</evidence>
<dbReference type="Proteomes" id="UP000318102">
    <property type="component" value="Unassembled WGS sequence"/>
</dbReference>
<name>A0A559IZV6_9BACL</name>
<reference evidence="1 2" key="1">
    <citation type="submission" date="2019-07" db="EMBL/GenBank/DDBJ databases">
        <authorList>
            <person name="Kim J."/>
        </authorList>
    </citation>
    <scope>NUCLEOTIDE SEQUENCE [LARGE SCALE GENOMIC DNA]</scope>
    <source>
        <strain evidence="1 2">N4</strain>
    </source>
</reference>
<organism evidence="1 2">
    <name type="scientific">Paenibacillus agilis</name>
    <dbReference type="NCBI Taxonomy" id="3020863"/>
    <lineage>
        <taxon>Bacteria</taxon>
        <taxon>Bacillati</taxon>
        <taxon>Bacillota</taxon>
        <taxon>Bacilli</taxon>
        <taxon>Bacillales</taxon>
        <taxon>Paenibacillaceae</taxon>
        <taxon>Paenibacillus</taxon>
    </lineage>
</organism>
<dbReference type="EMBL" id="VNJK01000001">
    <property type="protein sequence ID" value="TVX93152.1"/>
    <property type="molecule type" value="Genomic_DNA"/>
</dbReference>
<sequence length="443" mass="50154">MNRSTRVHIQWTNKSTDELVLPSVLLTRWGLKDGQTYVVQVGGRNVKAVIRSDKQGNSSTIHISRMLQKKLLLPSIQSLHMKYQNGKLRLGPVIGIVYARITDHAGLMLRQLNAHANVVVSFLPNEVNWSTGMVHGRSLSRSTTGEYRVNKQPLPIPDVIYNRIVPYKVYERPHVRQFLQNARTRRIPLFNPPFIFRKDTIHQYLMKHASIRSHLPASIIGPSLEQVQQLLASHQAVFFKPVTGSQGKGIYKIKKATDGSFIKEARFNKRYIVSTSKDLSKLYHEIVGKSTRTAYIVQADVQLAKINNDFFDFRVHLFKDGKHKWQISAIGANVFGSQNVTTHGGWIKPVQEVLKPVFGAKATMVEKGILTLSLQVANQVTRCIKQPVGEVALDIGVDQKGKAWLFEVNSKPGLHIYKHWKIKDRLNHSTALLAEHCRTQAGY</sequence>
<dbReference type="InterPro" id="IPR026838">
    <property type="entry name" value="YheC/D"/>
</dbReference>
<accession>A0A559IZV6</accession>
<dbReference type="SUPFAM" id="SSF56059">
    <property type="entry name" value="Glutathione synthetase ATP-binding domain-like"/>
    <property type="match status" value="1"/>
</dbReference>
<protein>
    <submittedName>
        <fullName evidence="1">YheC/YheD family protein</fullName>
    </submittedName>
</protein>
<dbReference type="Pfam" id="PF14398">
    <property type="entry name" value="ATPgrasp_YheCD"/>
    <property type="match status" value="1"/>
</dbReference>